<dbReference type="GeneID" id="37112916"/>
<dbReference type="RefSeq" id="XP_025471753.1">
    <property type="nucleotide sequence ID" value="XM_025610773.1"/>
</dbReference>
<dbReference type="Proteomes" id="UP000246702">
    <property type="component" value="Unassembled WGS sequence"/>
</dbReference>
<evidence type="ECO:0000313" key="2">
    <source>
        <dbReference type="Proteomes" id="UP000246702"/>
    </source>
</evidence>
<dbReference type="EMBL" id="MSFK01000003">
    <property type="protein sequence ID" value="PWY94992.1"/>
    <property type="molecule type" value="Genomic_DNA"/>
</dbReference>
<proteinExistence type="predicted"/>
<comment type="caution">
    <text evidence="1">The sequence shown here is derived from an EMBL/GenBank/DDBJ whole genome shotgun (WGS) entry which is preliminary data.</text>
</comment>
<sequence length="134" mass="15303">MPAVLINGLSLRDTVQRPFDYFAIAFRPTDTPNIYERVLFCNYPTRDRTILPASDRIEFKQAPGAEDLELPSATLLDCHYRLAEIFNASDIDETIHQHLRRLENLKDTAGDELRADGGTDIGEIFKVALWERIP</sequence>
<accession>A0A317XBD7</accession>
<evidence type="ECO:0008006" key="3">
    <source>
        <dbReference type="Google" id="ProtNLM"/>
    </source>
</evidence>
<keyword evidence="2" id="KW-1185">Reference proteome</keyword>
<dbReference type="STRING" id="1450535.A0A317XBD7"/>
<evidence type="ECO:0000313" key="1">
    <source>
        <dbReference type="EMBL" id="PWY94992.1"/>
    </source>
</evidence>
<reference evidence="1 2" key="1">
    <citation type="submission" date="2016-12" db="EMBL/GenBank/DDBJ databases">
        <title>The genomes of Aspergillus section Nigri reveals drivers in fungal speciation.</title>
        <authorList>
            <consortium name="DOE Joint Genome Institute"/>
            <person name="Vesth T.C."/>
            <person name="Nybo J."/>
            <person name="Theobald S."/>
            <person name="Brandl J."/>
            <person name="Frisvad J.C."/>
            <person name="Nielsen K.F."/>
            <person name="Lyhne E.K."/>
            <person name="Kogle M.E."/>
            <person name="Kuo A."/>
            <person name="Riley R."/>
            <person name="Clum A."/>
            <person name="Nolan M."/>
            <person name="Lipzen A."/>
            <person name="Salamov A."/>
            <person name="Henrissat B."/>
            <person name="Wiebenga A."/>
            <person name="De Vries R.P."/>
            <person name="Grigoriev I.V."/>
            <person name="Mortensen U.H."/>
            <person name="Andersen M.R."/>
            <person name="Baker S.E."/>
        </authorList>
    </citation>
    <scope>NUCLEOTIDE SEQUENCE [LARGE SCALE GENOMIC DNA]</scope>
    <source>
        <strain evidence="1 2">CBS 115572</strain>
    </source>
</reference>
<dbReference type="OrthoDB" id="2104739at2759"/>
<name>A0A317XBD7_9EURO</name>
<dbReference type="AlphaFoldDB" id="A0A317XBD7"/>
<protein>
    <recommendedName>
        <fullName evidence="3">HNH nuclease domain-containing protein</fullName>
    </recommendedName>
</protein>
<organism evidence="1 2">
    <name type="scientific">Aspergillus sclerotioniger CBS 115572</name>
    <dbReference type="NCBI Taxonomy" id="1450535"/>
    <lineage>
        <taxon>Eukaryota</taxon>
        <taxon>Fungi</taxon>
        <taxon>Dikarya</taxon>
        <taxon>Ascomycota</taxon>
        <taxon>Pezizomycotina</taxon>
        <taxon>Eurotiomycetes</taxon>
        <taxon>Eurotiomycetidae</taxon>
        <taxon>Eurotiales</taxon>
        <taxon>Aspergillaceae</taxon>
        <taxon>Aspergillus</taxon>
        <taxon>Aspergillus subgen. Circumdati</taxon>
    </lineage>
</organism>
<gene>
    <name evidence="1" type="ORF">BO94DRAFT_530880</name>
</gene>